<keyword evidence="3" id="KW-1185">Reference proteome</keyword>
<dbReference type="AlphaFoldDB" id="A0A1Y1ZIK5"/>
<gene>
    <name evidence="2" type="ORF">BCR34DRAFT_602666</name>
</gene>
<feature type="compositionally biased region" description="Basic residues" evidence="1">
    <location>
        <begin position="1"/>
        <end position="12"/>
    </location>
</feature>
<protein>
    <submittedName>
        <fullName evidence="2">Uncharacterized protein</fullName>
    </submittedName>
</protein>
<reference evidence="2 3" key="1">
    <citation type="submission" date="2016-07" db="EMBL/GenBank/DDBJ databases">
        <title>Pervasive Adenine N6-methylation of Active Genes in Fungi.</title>
        <authorList>
            <consortium name="DOE Joint Genome Institute"/>
            <person name="Mondo S.J."/>
            <person name="Dannebaum R.O."/>
            <person name="Kuo R.C."/>
            <person name="Labutti K."/>
            <person name="Haridas S."/>
            <person name="Kuo A."/>
            <person name="Salamov A."/>
            <person name="Ahrendt S.R."/>
            <person name="Lipzen A."/>
            <person name="Sullivan W."/>
            <person name="Andreopoulos W.B."/>
            <person name="Clum A."/>
            <person name="Lindquist E."/>
            <person name="Daum C."/>
            <person name="Ramamoorthy G.K."/>
            <person name="Gryganskyi A."/>
            <person name="Culley D."/>
            <person name="Magnuson J.K."/>
            <person name="James T.Y."/>
            <person name="O'Malley M.A."/>
            <person name="Stajich J.E."/>
            <person name="Spatafora J.W."/>
            <person name="Visel A."/>
            <person name="Grigoriev I.V."/>
        </authorList>
    </citation>
    <scope>NUCLEOTIDE SEQUENCE [LARGE SCALE GENOMIC DNA]</scope>
    <source>
        <strain evidence="2 3">CBS 115471</strain>
    </source>
</reference>
<accession>A0A1Y1ZIK5</accession>
<dbReference type="OrthoDB" id="3782326at2759"/>
<dbReference type="EMBL" id="MCFA01000083">
    <property type="protein sequence ID" value="ORY09665.1"/>
    <property type="molecule type" value="Genomic_DNA"/>
</dbReference>
<evidence type="ECO:0000313" key="3">
    <source>
        <dbReference type="Proteomes" id="UP000193144"/>
    </source>
</evidence>
<sequence>MELKKSLKKIFHAPHPVGKPNPYAKPSNPYSNSPQVPPPVTPGQVFSTPKRPASSRGSSDFLAEARAAVGRDPVTGKRTTSTLPNGHRRNASRSLPNLGSSAEREGRSGGNENCNEGMSAGGVRSGPRYELFVQEMKERREGNFPVPPQGYYAPAPRPMVEYFADEAAVGMGQRGVGGGQMRLPAGKVKKKWYSGVV</sequence>
<evidence type="ECO:0000313" key="2">
    <source>
        <dbReference type="EMBL" id="ORY09665.1"/>
    </source>
</evidence>
<proteinExistence type="predicted"/>
<dbReference type="Proteomes" id="UP000193144">
    <property type="component" value="Unassembled WGS sequence"/>
</dbReference>
<organism evidence="2 3">
    <name type="scientific">Clohesyomyces aquaticus</name>
    <dbReference type="NCBI Taxonomy" id="1231657"/>
    <lineage>
        <taxon>Eukaryota</taxon>
        <taxon>Fungi</taxon>
        <taxon>Dikarya</taxon>
        <taxon>Ascomycota</taxon>
        <taxon>Pezizomycotina</taxon>
        <taxon>Dothideomycetes</taxon>
        <taxon>Pleosporomycetidae</taxon>
        <taxon>Pleosporales</taxon>
        <taxon>Lindgomycetaceae</taxon>
        <taxon>Clohesyomyces</taxon>
    </lineage>
</organism>
<comment type="caution">
    <text evidence="2">The sequence shown here is derived from an EMBL/GenBank/DDBJ whole genome shotgun (WGS) entry which is preliminary data.</text>
</comment>
<feature type="region of interest" description="Disordered" evidence="1">
    <location>
        <begin position="1"/>
        <end position="125"/>
    </location>
</feature>
<evidence type="ECO:0000256" key="1">
    <source>
        <dbReference type="SAM" id="MobiDB-lite"/>
    </source>
</evidence>
<name>A0A1Y1ZIK5_9PLEO</name>